<reference evidence="7" key="1">
    <citation type="submission" date="2016-02" db="EMBL/GenBank/DDBJ databases">
        <title>Comparative genomics of biotechnologically important yeasts.</title>
        <authorList>
            <consortium name="DOE Joint Genome Institute"/>
            <person name="Riley R."/>
            <person name="Haridas S."/>
            <person name="Wolfe K.H."/>
            <person name="Lopes M.R."/>
            <person name="Hittinger C.T."/>
            <person name="Goker M."/>
            <person name="Salamov A."/>
            <person name="Wisecaver J."/>
            <person name="Long T.M."/>
            <person name="Aerts A.L."/>
            <person name="Barry K."/>
            <person name="Choi C."/>
            <person name="Clum A."/>
            <person name="Coughlan A.Y."/>
            <person name="Deshpande S."/>
            <person name="Douglass A.P."/>
            <person name="Hanson S.J."/>
            <person name="Klenk H.-P."/>
            <person name="Labutti K."/>
            <person name="Lapidus A."/>
            <person name="Lindquist E."/>
            <person name="Lipzen A."/>
            <person name="Meier-Kolthoff J.P."/>
            <person name="Ohm R.A."/>
            <person name="Otillar R.P."/>
            <person name="Pangilinan J."/>
            <person name="Peng Y."/>
            <person name="Rokas A."/>
            <person name="Rosa C.A."/>
            <person name="Scheuner C."/>
            <person name="Sibirny A.A."/>
            <person name="Slot J.C."/>
            <person name="Stielow J.B."/>
            <person name="Sun H."/>
            <person name="Kurtzman C.P."/>
            <person name="Blackwell M."/>
            <person name="Jeffries T.W."/>
            <person name="Grigoriev I.V."/>
        </authorList>
    </citation>
    <scope>NUCLEOTIDE SEQUENCE [LARGE SCALE GENOMIC DNA]</scope>
    <source>
        <strain evidence="7">NRRL Y-17796</strain>
    </source>
</reference>
<evidence type="ECO:0000256" key="2">
    <source>
        <dbReference type="PROSITE-ProRule" id="PRU00035"/>
    </source>
</evidence>
<name>A0A1E4TMH9_9ASCO</name>
<dbReference type="InterPro" id="IPR038336">
    <property type="entry name" value="NET_sf"/>
</dbReference>
<dbReference type="GO" id="GO:0006338">
    <property type="term" value="P:chromatin remodeling"/>
    <property type="evidence" value="ECO:0007669"/>
    <property type="project" value="TreeGrafter"/>
</dbReference>
<feature type="domain" description="NET" evidence="5">
    <location>
        <begin position="471"/>
        <end position="553"/>
    </location>
</feature>
<dbReference type="InterPro" id="IPR018359">
    <property type="entry name" value="Bromodomain_CS"/>
</dbReference>
<evidence type="ECO:0000256" key="3">
    <source>
        <dbReference type="SAM" id="MobiDB-lite"/>
    </source>
</evidence>
<feature type="region of interest" description="Disordered" evidence="3">
    <location>
        <begin position="437"/>
        <end position="474"/>
    </location>
</feature>
<feature type="region of interest" description="Disordered" evidence="3">
    <location>
        <begin position="384"/>
        <end position="419"/>
    </location>
</feature>
<keyword evidence="1 2" id="KW-0103">Bromodomain</keyword>
<feature type="compositionally biased region" description="Acidic residues" evidence="3">
    <location>
        <begin position="406"/>
        <end position="417"/>
    </location>
</feature>
<dbReference type="OrthoDB" id="784962at2759"/>
<feature type="compositionally biased region" description="Basic and acidic residues" evidence="3">
    <location>
        <begin position="232"/>
        <end position="266"/>
    </location>
</feature>
<dbReference type="PROSITE" id="PS00633">
    <property type="entry name" value="BROMODOMAIN_1"/>
    <property type="match status" value="2"/>
</dbReference>
<dbReference type="Proteomes" id="UP000095023">
    <property type="component" value="Unassembled WGS sequence"/>
</dbReference>
<proteinExistence type="predicted"/>
<keyword evidence="7" id="KW-1185">Reference proteome</keyword>
<dbReference type="Gene3D" id="1.20.1270.220">
    <property type="match status" value="1"/>
</dbReference>
<dbReference type="InterPro" id="IPR036427">
    <property type="entry name" value="Bromodomain-like_sf"/>
</dbReference>
<dbReference type="PROSITE" id="PS51525">
    <property type="entry name" value="NET"/>
    <property type="match status" value="1"/>
</dbReference>
<feature type="domain" description="Bromo" evidence="4">
    <location>
        <begin position="295"/>
        <end position="367"/>
    </location>
</feature>
<dbReference type="PROSITE" id="PS50014">
    <property type="entry name" value="BROMODOMAIN_2"/>
    <property type="match status" value="2"/>
</dbReference>
<dbReference type="Gene3D" id="1.20.920.10">
    <property type="entry name" value="Bromodomain-like"/>
    <property type="match status" value="2"/>
</dbReference>
<dbReference type="SUPFAM" id="SSF47370">
    <property type="entry name" value="Bromodomain"/>
    <property type="match status" value="2"/>
</dbReference>
<sequence length="641" mass="71772">MSEQEDSVKASDASSETLKRELEPQTDYVSTKRAKTEDGVNGVADSGNEQVSNAEDKDATDVVPAGEQVDAGLPKTDEKPIQTQPEADGDPSGDSAVADTKNEATLPTPAPETVITKPEHPMPKHQVKYALSMVRSLRKMKDAAPFVTPVDPVKLNIPNYFNIIKQPMDLQTVDKKLRENLYANTDEFVADMNLIVSNCETFNGVDSKISEMARNVRASFERQMKQMPPVDFKGDTPKKKDFGESSTRTDERPRREVHPPKSRDLPYMETKPRRKKMTPEMKFCAQVLKELQSKKHQSYSYPFLEPVDPVALNIPNYTKIIKTPMDLSTVQQKFDNGEYDTAAQFESDIRLIFKNCYKFNPEGTPVNLMGHRLEEVFNSKWAEKPSAEELRQSAGRRRSMHSATFDSEDEDDYSEEEANGRSIKEIEEQLEFLKNQLTSLKSTPGRGRGKKERRQSSTESKKPRKRAANGSKAVKHETIHVSYEMKKDLSERIGQLSGDKMPKVIQIIHESMPELGGSNQDEIELDVDQLNPNTTWKLYQYVCKHTPGPPAVKPHVNRAVDLESTYVGANKPKKSKPLSENEQRRQIDSIERKIKQLENKGAIPATNSGASGSGAATAFPDPASSGESASESEMESSSEEE</sequence>
<evidence type="ECO:0000313" key="7">
    <source>
        <dbReference type="Proteomes" id="UP000095023"/>
    </source>
</evidence>
<evidence type="ECO:0000259" key="5">
    <source>
        <dbReference type="PROSITE" id="PS51525"/>
    </source>
</evidence>
<feature type="region of interest" description="Disordered" evidence="3">
    <location>
        <begin position="1"/>
        <end position="120"/>
    </location>
</feature>
<feature type="domain" description="Bromo" evidence="4">
    <location>
        <begin position="138"/>
        <end position="210"/>
    </location>
</feature>
<dbReference type="InterPro" id="IPR027353">
    <property type="entry name" value="NET_dom"/>
</dbReference>
<dbReference type="PRINTS" id="PR00503">
    <property type="entry name" value="BROMODOMAIN"/>
</dbReference>
<gene>
    <name evidence="6" type="ORF">CANCADRAFT_30960</name>
</gene>
<protein>
    <recommendedName>
        <fullName evidence="8">Bromodomain-containing protein</fullName>
    </recommendedName>
</protein>
<dbReference type="GO" id="GO:0006355">
    <property type="term" value="P:regulation of DNA-templated transcription"/>
    <property type="evidence" value="ECO:0007669"/>
    <property type="project" value="TreeGrafter"/>
</dbReference>
<evidence type="ECO:0000313" key="6">
    <source>
        <dbReference type="EMBL" id="ODV92966.1"/>
    </source>
</evidence>
<feature type="compositionally biased region" description="Acidic residues" evidence="3">
    <location>
        <begin position="630"/>
        <end position="641"/>
    </location>
</feature>
<accession>A0A1E4TMH9</accession>
<dbReference type="GO" id="GO:0005634">
    <property type="term" value="C:nucleus"/>
    <property type="evidence" value="ECO:0007669"/>
    <property type="project" value="TreeGrafter"/>
</dbReference>
<organism evidence="6 7">
    <name type="scientific">Tortispora caseinolytica NRRL Y-17796</name>
    <dbReference type="NCBI Taxonomy" id="767744"/>
    <lineage>
        <taxon>Eukaryota</taxon>
        <taxon>Fungi</taxon>
        <taxon>Dikarya</taxon>
        <taxon>Ascomycota</taxon>
        <taxon>Saccharomycotina</taxon>
        <taxon>Trigonopsidomycetes</taxon>
        <taxon>Trigonopsidales</taxon>
        <taxon>Trigonopsidaceae</taxon>
        <taxon>Tortispora</taxon>
    </lineage>
</organism>
<dbReference type="InterPro" id="IPR050935">
    <property type="entry name" value="Bromo_chromatin_reader"/>
</dbReference>
<dbReference type="Pfam" id="PF00439">
    <property type="entry name" value="Bromodomain"/>
    <property type="match status" value="2"/>
</dbReference>
<dbReference type="CDD" id="cd05500">
    <property type="entry name" value="Bromo_BDF1_2_I"/>
    <property type="match status" value="1"/>
</dbReference>
<dbReference type="SMART" id="SM00297">
    <property type="entry name" value="BROMO"/>
    <property type="match status" value="2"/>
</dbReference>
<dbReference type="PANTHER" id="PTHR22880">
    <property type="entry name" value="FALZ-RELATED BROMODOMAIN-CONTAINING PROTEINS"/>
    <property type="match status" value="1"/>
</dbReference>
<dbReference type="PANTHER" id="PTHR22880:SF225">
    <property type="entry name" value="BROMODOMAIN-CONTAINING PROTEIN BET-1-RELATED"/>
    <property type="match status" value="1"/>
</dbReference>
<evidence type="ECO:0000259" key="4">
    <source>
        <dbReference type="PROSITE" id="PS50014"/>
    </source>
</evidence>
<feature type="region of interest" description="Disordered" evidence="3">
    <location>
        <begin position="563"/>
        <end position="641"/>
    </location>
</feature>
<dbReference type="GO" id="GO:0000785">
    <property type="term" value="C:chromatin"/>
    <property type="evidence" value="ECO:0007669"/>
    <property type="project" value="TreeGrafter"/>
</dbReference>
<dbReference type="AlphaFoldDB" id="A0A1E4TMH9"/>
<evidence type="ECO:0000256" key="1">
    <source>
        <dbReference type="ARBA" id="ARBA00023117"/>
    </source>
</evidence>
<dbReference type="Pfam" id="PF17035">
    <property type="entry name" value="BET"/>
    <property type="match status" value="1"/>
</dbReference>
<feature type="compositionally biased region" description="Basic and acidic residues" evidence="3">
    <location>
        <begin position="577"/>
        <end position="598"/>
    </location>
</feature>
<feature type="region of interest" description="Disordered" evidence="3">
    <location>
        <begin position="221"/>
        <end position="273"/>
    </location>
</feature>
<dbReference type="CDD" id="cd05499">
    <property type="entry name" value="Bromo_BDF1_2_II"/>
    <property type="match status" value="1"/>
</dbReference>
<evidence type="ECO:0008006" key="8">
    <source>
        <dbReference type="Google" id="ProtNLM"/>
    </source>
</evidence>
<dbReference type="InterPro" id="IPR001487">
    <property type="entry name" value="Bromodomain"/>
</dbReference>
<dbReference type="EMBL" id="KV453841">
    <property type="protein sequence ID" value="ODV92966.1"/>
    <property type="molecule type" value="Genomic_DNA"/>
</dbReference>